<feature type="compositionally biased region" description="Basic and acidic residues" evidence="1">
    <location>
        <begin position="58"/>
        <end position="77"/>
    </location>
</feature>
<evidence type="ECO:0000256" key="1">
    <source>
        <dbReference type="SAM" id="MobiDB-lite"/>
    </source>
</evidence>
<protein>
    <submittedName>
        <fullName evidence="2">Uncharacterized protein</fullName>
    </submittedName>
</protein>
<proteinExistence type="predicted"/>
<gene>
    <name evidence="2" type="ORF">PEGY_LOCUS11</name>
</gene>
<name>A0A9W4K7M6_9EURO</name>
<dbReference type="Proteomes" id="UP001154252">
    <property type="component" value="Unassembled WGS sequence"/>
</dbReference>
<dbReference type="AlphaFoldDB" id="A0A9W4K7M6"/>
<sequence length="83" mass="9103">ATAPSFAAPGNCTKFLKVPLHPTAPGHCTKFLEVQLHLSRPKENTMSGSLGRSTPRRGRSERGSSHDMHVDIGRDRSLIVWDP</sequence>
<organism evidence="2 3">
    <name type="scientific">Penicillium egyptiacum</name>
    <dbReference type="NCBI Taxonomy" id="1303716"/>
    <lineage>
        <taxon>Eukaryota</taxon>
        <taxon>Fungi</taxon>
        <taxon>Dikarya</taxon>
        <taxon>Ascomycota</taxon>
        <taxon>Pezizomycotina</taxon>
        <taxon>Eurotiomycetes</taxon>
        <taxon>Eurotiomycetidae</taxon>
        <taxon>Eurotiales</taxon>
        <taxon>Aspergillaceae</taxon>
        <taxon>Penicillium</taxon>
    </lineage>
</organism>
<dbReference type="EMBL" id="CAJVRC010000027">
    <property type="protein sequence ID" value="CAG8880464.1"/>
    <property type="molecule type" value="Genomic_DNA"/>
</dbReference>
<evidence type="ECO:0000313" key="2">
    <source>
        <dbReference type="EMBL" id="CAG8880464.1"/>
    </source>
</evidence>
<evidence type="ECO:0000313" key="3">
    <source>
        <dbReference type="Proteomes" id="UP001154252"/>
    </source>
</evidence>
<comment type="caution">
    <text evidence="2">The sequence shown here is derived from an EMBL/GenBank/DDBJ whole genome shotgun (WGS) entry which is preliminary data.</text>
</comment>
<feature type="non-terminal residue" evidence="2">
    <location>
        <position position="83"/>
    </location>
</feature>
<feature type="non-terminal residue" evidence="2">
    <location>
        <position position="1"/>
    </location>
</feature>
<feature type="region of interest" description="Disordered" evidence="1">
    <location>
        <begin position="39"/>
        <end position="83"/>
    </location>
</feature>
<keyword evidence="3" id="KW-1185">Reference proteome</keyword>
<reference evidence="2" key="1">
    <citation type="submission" date="2021-07" db="EMBL/GenBank/DDBJ databases">
        <authorList>
            <person name="Branca A.L. A."/>
        </authorList>
    </citation>
    <scope>NUCLEOTIDE SEQUENCE</scope>
</reference>
<accession>A0A9W4K7M6</accession>